<evidence type="ECO:0000313" key="1">
    <source>
        <dbReference type="EMBL" id="OHA57123.1"/>
    </source>
</evidence>
<evidence type="ECO:0000313" key="2">
    <source>
        <dbReference type="Proteomes" id="UP000176494"/>
    </source>
</evidence>
<protein>
    <recommendedName>
        <fullName evidence="3">SHS2 domain-containing protein</fullName>
    </recommendedName>
</protein>
<dbReference type="AlphaFoldDB" id="A0A1G2Q9J1"/>
<sequence length="371" mass="41315">MSWLFKKKPKNTFTALVDIGTGTVTAAVIKLPNNETECPVIVWQHAITINFTSHPDQKRLLAKTLEAIKETAEALHTAWPNRIETVNCILASPWYEARTSITAFAEDKPFTLDERILASIKHDEVKAAATELPQPYYDIPDDQPIILEYDILSLKADGYRLKHLPNQPIKELELIQYSSVGSEAIISRLREVLIGAGHFRQVQFHSFIFSLAQAARKLAGEHSSFLVADVTGERADLGLVSEGVFLTQANFPMSGRGLVRVLPEAKFSGLSQTSALTKAWADRQNEWLDNLNRALTRFKREVTLPKKIYLLTEPTGEKFFAQALKSAGFRPAILKPADWQKVCQSAPALTATRFDPGVMPLSLYLSGVAED</sequence>
<organism evidence="1 2">
    <name type="scientific">Candidatus Vogelbacteria bacterium GWA1_51_14</name>
    <dbReference type="NCBI Taxonomy" id="1802435"/>
    <lineage>
        <taxon>Bacteria</taxon>
        <taxon>Candidatus Vogeliibacteriota</taxon>
    </lineage>
</organism>
<accession>A0A1G2Q9J1</accession>
<dbReference type="Proteomes" id="UP000176494">
    <property type="component" value="Unassembled WGS sequence"/>
</dbReference>
<reference evidence="1 2" key="1">
    <citation type="journal article" date="2016" name="Nat. Commun.">
        <title>Thousands of microbial genomes shed light on interconnected biogeochemical processes in an aquifer system.</title>
        <authorList>
            <person name="Anantharaman K."/>
            <person name="Brown C.T."/>
            <person name="Hug L.A."/>
            <person name="Sharon I."/>
            <person name="Castelle C.J."/>
            <person name="Probst A.J."/>
            <person name="Thomas B.C."/>
            <person name="Singh A."/>
            <person name="Wilkins M.J."/>
            <person name="Karaoz U."/>
            <person name="Brodie E.L."/>
            <person name="Williams K.H."/>
            <person name="Hubbard S.S."/>
            <person name="Banfield J.F."/>
        </authorList>
    </citation>
    <scope>NUCLEOTIDE SEQUENCE [LARGE SCALE GENOMIC DNA]</scope>
</reference>
<evidence type="ECO:0008006" key="3">
    <source>
        <dbReference type="Google" id="ProtNLM"/>
    </source>
</evidence>
<comment type="caution">
    <text evidence="1">The sequence shown here is derived from an EMBL/GenBank/DDBJ whole genome shotgun (WGS) entry which is preliminary data.</text>
</comment>
<dbReference type="STRING" id="1802435.A2114_00865"/>
<name>A0A1G2Q9J1_9BACT</name>
<proteinExistence type="predicted"/>
<gene>
    <name evidence="1" type="ORF">A2114_00865</name>
</gene>
<dbReference type="EMBL" id="MHTG01000021">
    <property type="protein sequence ID" value="OHA57123.1"/>
    <property type="molecule type" value="Genomic_DNA"/>
</dbReference>